<proteinExistence type="predicted"/>
<accession>A0A1Y2CIG6</accession>
<comment type="caution">
    <text evidence="1">The sequence shown here is derived from an EMBL/GenBank/DDBJ whole genome shotgun (WGS) entry which is preliminary data.</text>
</comment>
<organism evidence="1 2">
    <name type="scientific">Rhizoclosmatium globosum</name>
    <dbReference type="NCBI Taxonomy" id="329046"/>
    <lineage>
        <taxon>Eukaryota</taxon>
        <taxon>Fungi</taxon>
        <taxon>Fungi incertae sedis</taxon>
        <taxon>Chytridiomycota</taxon>
        <taxon>Chytridiomycota incertae sedis</taxon>
        <taxon>Chytridiomycetes</taxon>
        <taxon>Chytridiales</taxon>
        <taxon>Chytriomycetaceae</taxon>
        <taxon>Rhizoclosmatium</taxon>
    </lineage>
</organism>
<reference evidence="1 2" key="1">
    <citation type="submission" date="2016-07" db="EMBL/GenBank/DDBJ databases">
        <title>Pervasive Adenine N6-methylation of Active Genes in Fungi.</title>
        <authorList>
            <consortium name="DOE Joint Genome Institute"/>
            <person name="Mondo S.J."/>
            <person name="Dannebaum R.O."/>
            <person name="Kuo R.C."/>
            <person name="Labutti K."/>
            <person name="Haridas S."/>
            <person name="Kuo A."/>
            <person name="Salamov A."/>
            <person name="Ahrendt S.R."/>
            <person name="Lipzen A."/>
            <person name="Sullivan W."/>
            <person name="Andreopoulos W.B."/>
            <person name="Clum A."/>
            <person name="Lindquist E."/>
            <person name="Daum C."/>
            <person name="Ramamoorthy G.K."/>
            <person name="Gryganskyi A."/>
            <person name="Culley D."/>
            <person name="Magnuson J.K."/>
            <person name="James T.Y."/>
            <person name="O'Malley M.A."/>
            <person name="Stajich J.E."/>
            <person name="Spatafora J.W."/>
            <person name="Visel A."/>
            <person name="Grigoriev I.V."/>
        </authorList>
    </citation>
    <scope>NUCLEOTIDE SEQUENCE [LARGE SCALE GENOMIC DNA]</scope>
    <source>
        <strain evidence="1 2">JEL800</strain>
    </source>
</reference>
<evidence type="ECO:0000313" key="2">
    <source>
        <dbReference type="Proteomes" id="UP000193642"/>
    </source>
</evidence>
<evidence type="ECO:0000313" key="1">
    <source>
        <dbReference type="EMBL" id="ORY46840.1"/>
    </source>
</evidence>
<protein>
    <submittedName>
        <fullName evidence="1">Uncharacterized protein</fullName>
    </submittedName>
</protein>
<name>A0A1Y2CIG6_9FUNG</name>
<sequence length="200" mass="22489">MNEVPTNWPRERTVPAWIPSAPMNVVKPNRLMDRLKQIFESRTKLCKFRIIKKPAAGSNGIQALNIIKPNGEGRSNYNVQHDKSDDLNLDSQQEFTTQPPHSRFALLSTYCEIMDTLTSLLESHPDTITSKCKPVKAFSVSQEYMTFLLELLDTPVAADENICVASFNTCSESLKTFVLGSPALLFRNESTLLHSVSELE</sequence>
<dbReference type="Proteomes" id="UP000193642">
    <property type="component" value="Unassembled WGS sequence"/>
</dbReference>
<keyword evidence="2" id="KW-1185">Reference proteome</keyword>
<dbReference type="EMBL" id="MCGO01000015">
    <property type="protein sequence ID" value="ORY46840.1"/>
    <property type="molecule type" value="Genomic_DNA"/>
</dbReference>
<dbReference type="AlphaFoldDB" id="A0A1Y2CIG6"/>
<gene>
    <name evidence="1" type="ORF">BCR33DRAFT_715261</name>
</gene>